<name>A0AAQ4CQI3_9CREN</name>
<feature type="domain" description="HpcH/HpaI aldolase/citrate lyase" evidence="4">
    <location>
        <begin position="4"/>
        <end position="208"/>
    </location>
</feature>
<dbReference type="PANTHER" id="PTHR32308">
    <property type="entry name" value="LYASE BETA SUBUNIT, PUTATIVE (AFU_ORTHOLOGUE AFUA_4G13030)-RELATED"/>
    <property type="match status" value="1"/>
</dbReference>
<keyword evidence="3" id="KW-0460">Magnesium</keyword>
<dbReference type="GeneID" id="68865825"/>
<sequence length="270" mass="30815">MIRRSQLYVPSISEKMIRKSVDLRADSIIFDLEDAVPPEDKEKARELLSKLLKELDWGKRELCVRINSLQLSDSFKDLALISREDKINCIVVPKAENELSFLYKATGKAIIPLIETAKGLIKAEEIVRSDGVDAVSYGVADLSLSLGGDYNFYEKNEYVKTFIVAVAKAYDIDAIDKVYFDLKNLEGFRRECEEAKKLGYVGKQVIHPSQIDIANEVFSPSKEEIEWAKRVIEAYENAKKEGRGAIRLDDKLVDYVHYKIAKRIIQFQNL</sequence>
<dbReference type="EMBL" id="AP025226">
    <property type="protein sequence ID" value="BDB98064.1"/>
    <property type="molecule type" value="Genomic_DNA"/>
</dbReference>
<comment type="cofactor">
    <cofactor evidence="1">
        <name>Mg(2+)</name>
        <dbReference type="ChEBI" id="CHEBI:18420"/>
    </cofactor>
</comment>
<dbReference type="SUPFAM" id="SSF51621">
    <property type="entry name" value="Phosphoenolpyruvate/pyruvate domain"/>
    <property type="match status" value="1"/>
</dbReference>
<dbReference type="Gene3D" id="3.20.20.60">
    <property type="entry name" value="Phosphoenolpyruvate-binding domains"/>
    <property type="match status" value="1"/>
</dbReference>
<organism evidence="5 6">
    <name type="scientific">Saccharolobus caldissimus</name>
    <dbReference type="NCBI Taxonomy" id="1702097"/>
    <lineage>
        <taxon>Archaea</taxon>
        <taxon>Thermoproteota</taxon>
        <taxon>Thermoprotei</taxon>
        <taxon>Sulfolobales</taxon>
        <taxon>Sulfolobaceae</taxon>
        <taxon>Saccharolobus</taxon>
    </lineage>
</organism>
<proteinExistence type="predicted"/>
<evidence type="ECO:0000256" key="1">
    <source>
        <dbReference type="ARBA" id="ARBA00001946"/>
    </source>
</evidence>
<evidence type="ECO:0000259" key="4">
    <source>
        <dbReference type="Pfam" id="PF03328"/>
    </source>
</evidence>
<protein>
    <submittedName>
        <fullName evidence="5">CoA ester lyase</fullName>
    </submittedName>
</protein>
<dbReference type="KEGG" id="scas:SACC_10810"/>
<dbReference type="InterPro" id="IPR011206">
    <property type="entry name" value="Citrate_lyase_beta/mcl1/mcl2"/>
</dbReference>
<keyword evidence="2" id="KW-0479">Metal-binding</keyword>
<dbReference type="Pfam" id="PF03328">
    <property type="entry name" value="HpcH_HpaI"/>
    <property type="match status" value="1"/>
</dbReference>
<dbReference type="GO" id="GO:0006107">
    <property type="term" value="P:oxaloacetate metabolic process"/>
    <property type="evidence" value="ECO:0007669"/>
    <property type="project" value="TreeGrafter"/>
</dbReference>
<evidence type="ECO:0000256" key="2">
    <source>
        <dbReference type="ARBA" id="ARBA00022723"/>
    </source>
</evidence>
<dbReference type="InterPro" id="IPR040442">
    <property type="entry name" value="Pyrv_kinase-like_dom_sf"/>
</dbReference>
<keyword evidence="6" id="KW-1185">Reference proteome</keyword>
<gene>
    <name evidence="5" type="ORF">SACC_10810</name>
</gene>
<dbReference type="AlphaFoldDB" id="A0AAQ4CQI3"/>
<keyword evidence="5" id="KW-0456">Lyase</keyword>
<reference evidence="5 6" key="1">
    <citation type="journal article" date="2022" name="Microbiol. Resour. Announc.">
        <title>Complete Genome Sequence of the Hyperthermophilic and Acidophilic Archaeon Saccharolobus caldissimus Strain HS-3T.</title>
        <authorList>
            <person name="Sakai H.D."/>
            <person name="Kurosawa N."/>
        </authorList>
    </citation>
    <scope>NUCLEOTIDE SEQUENCE [LARGE SCALE GENOMIC DNA]</scope>
    <source>
        <strain evidence="5 6">JCM32116</strain>
    </source>
</reference>
<dbReference type="PANTHER" id="PTHR32308:SF0">
    <property type="entry name" value="HPCH_HPAI ALDOLASE_CITRATE LYASE DOMAIN-CONTAINING PROTEIN"/>
    <property type="match status" value="1"/>
</dbReference>
<dbReference type="RefSeq" id="WP_229572009.1">
    <property type="nucleotide sequence ID" value="NZ_AP025226.1"/>
</dbReference>
<evidence type="ECO:0000313" key="5">
    <source>
        <dbReference type="EMBL" id="BDB98064.1"/>
    </source>
</evidence>
<dbReference type="InterPro" id="IPR005000">
    <property type="entry name" value="Aldolase/citrate-lyase_domain"/>
</dbReference>
<dbReference type="GO" id="GO:0000287">
    <property type="term" value="F:magnesium ion binding"/>
    <property type="evidence" value="ECO:0007669"/>
    <property type="project" value="TreeGrafter"/>
</dbReference>
<evidence type="ECO:0000313" key="6">
    <source>
        <dbReference type="Proteomes" id="UP001319921"/>
    </source>
</evidence>
<evidence type="ECO:0000256" key="3">
    <source>
        <dbReference type="ARBA" id="ARBA00022842"/>
    </source>
</evidence>
<dbReference type="Proteomes" id="UP001319921">
    <property type="component" value="Chromosome"/>
</dbReference>
<dbReference type="InterPro" id="IPR015813">
    <property type="entry name" value="Pyrv/PenolPyrv_kinase-like_dom"/>
</dbReference>
<accession>A0AAQ4CQI3</accession>
<dbReference type="GO" id="GO:0016829">
    <property type="term" value="F:lyase activity"/>
    <property type="evidence" value="ECO:0007669"/>
    <property type="project" value="UniProtKB-KW"/>
</dbReference>
<dbReference type="PIRSF" id="PIRSF015582">
    <property type="entry name" value="Cit_lyase_B"/>
    <property type="match status" value="1"/>
</dbReference>